<dbReference type="GO" id="GO:0034039">
    <property type="term" value="F:8-oxo-7,8-dihydroguanine DNA N-glycosylase activity"/>
    <property type="evidence" value="ECO:0007669"/>
    <property type="project" value="TreeGrafter"/>
</dbReference>
<dbReference type="Gene3D" id="1.10.340.30">
    <property type="entry name" value="Hypothetical protein, domain 2"/>
    <property type="match status" value="1"/>
</dbReference>
<dbReference type="InterPro" id="IPR000159">
    <property type="entry name" value="RA_dom"/>
</dbReference>
<organism evidence="2 3">
    <name type="scientific">Rhodamnia argentea</name>
    <dbReference type="NCBI Taxonomy" id="178133"/>
    <lineage>
        <taxon>Eukaryota</taxon>
        <taxon>Viridiplantae</taxon>
        <taxon>Streptophyta</taxon>
        <taxon>Embryophyta</taxon>
        <taxon>Tracheophyta</taxon>
        <taxon>Spermatophyta</taxon>
        <taxon>Magnoliopsida</taxon>
        <taxon>eudicotyledons</taxon>
        <taxon>Gunneridae</taxon>
        <taxon>Pentapetalae</taxon>
        <taxon>rosids</taxon>
        <taxon>malvids</taxon>
        <taxon>Myrtales</taxon>
        <taxon>Myrtaceae</taxon>
        <taxon>Myrtoideae</taxon>
        <taxon>Myrteae</taxon>
        <taxon>Australasian group</taxon>
        <taxon>Rhodamnia</taxon>
    </lineage>
</organism>
<reference evidence="3" key="1">
    <citation type="submission" date="2025-08" db="UniProtKB">
        <authorList>
            <consortium name="RefSeq"/>
        </authorList>
    </citation>
    <scope>IDENTIFICATION</scope>
    <source>
        <tissue evidence="3">Leaf</tissue>
    </source>
</reference>
<dbReference type="SUPFAM" id="SSF48150">
    <property type="entry name" value="DNA-glycosylase"/>
    <property type="match status" value="1"/>
</dbReference>
<dbReference type="GeneID" id="115757551"/>
<name>A0A8B8R2T4_9MYRT</name>
<dbReference type="InterPro" id="IPR052054">
    <property type="entry name" value="Oxidative_DNA_repair_enzyme"/>
</dbReference>
<dbReference type="PROSITE" id="PS50200">
    <property type="entry name" value="RA"/>
    <property type="match status" value="1"/>
</dbReference>
<keyword evidence="2" id="KW-1185">Reference proteome</keyword>
<proteinExistence type="predicted"/>
<dbReference type="AlphaFoldDB" id="A0A8B8R2T4"/>
<dbReference type="GO" id="GO:0007165">
    <property type="term" value="P:signal transduction"/>
    <property type="evidence" value="ECO:0007669"/>
    <property type="project" value="InterPro"/>
</dbReference>
<evidence type="ECO:0000259" key="1">
    <source>
        <dbReference type="PROSITE" id="PS50200"/>
    </source>
</evidence>
<dbReference type="PANTHER" id="PTHR10242">
    <property type="entry name" value="8-OXOGUANINE DNA GLYCOSYLASE"/>
    <property type="match status" value="1"/>
</dbReference>
<protein>
    <submittedName>
        <fullName evidence="3">Uncharacterized protein LOC115757551 isoform X1</fullName>
    </submittedName>
</protein>
<accession>A0A8B8R2T4</accession>
<sequence>MEVEVGLGAAAKTFRLEKAVCSHGLFMTCPNRWDPLSLSLSRPLRLPDDDVPVMVRISHPPRSASLRLLVHGVSALSPSQHHSLLRQVRRMLRLSDEDERKASEFEKMCGAMREAPDCVREFGGRVFRSPTLFEDMVKCILLCNCQWSRTLSMAQALCELQLELQRNSSNSSCMEDRDGIRDIAKGVASHLAPTTPAAKEARRKGGRCKTQTNLMTKFADVTPEAQIATSTGMEAVKLGIDSHKIHQLSSGLSSSDACSSQCDHQSRLASEETCETSEEDRKRGAREEPIVQIDHVEECWWDVVGNFPSPRELASLDEGFLAKRCNLGYRAGRIVKLSQGIVEGRINLNQLEEICDTRCLSSYADLTERLRQIHGFGPFTCANVLMCMGFYHAIPTDSETMRHLQQVHGKNSTIQTAQSDVEDIYGRYAPFQFLAYWAELWNFYGERFGNLSAMPLSNYKLITATNMKKKGSRGKKRRKLSS</sequence>
<dbReference type="Proteomes" id="UP000827889">
    <property type="component" value="Chromosome 5"/>
</dbReference>
<feature type="domain" description="Ras-associating" evidence="1">
    <location>
        <begin position="1"/>
        <end position="75"/>
    </location>
</feature>
<dbReference type="InterPro" id="IPR011257">
    <property type="entry name" value="DNA_glycosylase"/>
</dbReference>
<gene>
    <name evidence="3" type="primary">LOC115757551</name>
</gene>
<dbReference type="PANTHER" id="PTHR10242:SF4">
    <property type="entry name" value="OS07G0657600 PROTEIN"/>
    <property type="match status" value="1"/>
</dbReference>
<dbReference type="OrthoDB" id="4951845at2759"/>
<evidence type="ECO:0000313" key="2">
    <source>
        <dbReference type="Proteomes" id="UP000827889"/>
    </source>
</evidence>
<evidence type="ECO:0000313" key="3">
    <source>
        <dbReference type="RefSeq" id="XP_030553700.1"/>
    </source>
</evidence>
<dbReference type="GO" id="GO:0005634">
    <property type="term" value="C:nucleus"/>
    <property type="evidence" value="ECO:0007669"/>
    <property type="project" value="TreeGrafter"/>
</dbReference>
<dbReference type="RefSeq" id="XP_030553700.1">
    <property type="nucleotide sequence ID" value="XM_030697840.2"/>
</dbReference>
<dbReference type="GO" id="GO:0006285">
    <property type="term" value="P:base-excision repair, AP site formation"/>
    <property type="evidence" value="ECO:0007669"/>
    <property type="project" value="TreeGrafter"/>
</dbReference>
<dbReference type="KEGG" id="rarg:115757551"/>